<dbReference type="InterPro" id="IPR026906">
    <property type="entry name" value="LRR_5"/>
</dbReference>
<dbReference type="InterPro" id="IPR032675">
    <property type="entry name" value="LRR_dom_sf"/>
</dbReference>
<dbReference type="SUPFAM" id="SSF52058">
    <property type="entry name" value="L domain-like"/>
    <property type="match status" value="1"/>
</dbReference>
<sequence length="412" mass="46075">MTMKKIVKSLCIVLLLAFVFTASNHVNEVKAATKSEVTYKLKKGTLTISGKGDMPKKMTFERNGKIKKVVIEDGITSISKHSFSFCKNLKTVVIGKDVRKIGNGAFSYTKITSVKIPNKVKVIGAGAFENCKELKKVKIGTKVNTIDVRAFAECRKITKVKIPNSVKIIGRGAFFRCKKLKSVKLGKKVKFIGSTAFQTTAIKKIKIPNSVKVMGLAAFNSNKIKINVIMPGNVTSQINYNVAIYDAGKITFTTNLNIELMQHLEAENFEVSKNDPNYTTIDGNIYTKNGRTLVRVPALKKNVRIADGCENICTSAFRYTTIDRKNWEAQLNKNIDKLFIPKTVKTIDENSYITYGNEIKIDEKERNIVEKRAVAINNIEIENKNFDVEILSKLLDQVTCNKGEVLKQLVTK</sequence>
<dbReference type="Gene3D" id="3.80.10.10">
    <property type="entry name" value="Ribonuclease Inhibitor"/>
    <property type="match status" value="2"/>
</dbReference>
<reference evidence="2 3" key="1">
    <citation type="submission" date="2018-08" db="EMBL/GenBank/DDBJ databases">
        <title>A genome reference for cultivated species of the human gut microbiota.</title>
        <authorList>
            <person name="Zou Y."/>
            <person name="Xue W."/>
            <person name="Luo G."/>
        </authorList>
    </citation>
    <scope>NUCLEOTIDE SEQUENCE [LARGE SCALE GENOMIC DNA]</scope>
    <source>
        <strain evidence="2 3">AF37-4</strain>
    </source>
</reference>
<evidence type="ECO:0000313" key="3">
    <source>
        <dbReference type="Proteomes" id="UP000283314"/>
    </source>
</evidence>
<dbReference type="Pfam" id="PF13306">
    <property type="entry name" value="LRR_5"/>
    <property type="match status" value="1"/>
</dbReference>
<accession>A0A415LB86</accession>
<evidence type="ECO:0000313" key="2">
    <source>
        <dbReference type="EMBL" id="RHL45768.1"/>
    </source>
</evidence>
<dbReference type="Proteomes" id="UP000283314">
    <property type="component" value="Unassembled WGS sequence"/>
</dbReference>
<dbReference type="PANTHER" id="PTHR45661">
    <property type="entry name" value="SURFACE ANTIGEN"/>
    <property type="match status" value="1"/>
</dbReference>
<proteinExistence type="predicted"/>
<evidence type="ECO:0000256" key="1">
    <source>
        <dbReference type="SAM" id="SignalP"/>
    </source>
</evidence>
<dbReference type="PANTHER" id="PTHR45661:SF3">
    <property type="entry name" value="IG-LIKE DOMAIN-CONTAINING PROTEIN"/>
    <property type="match status" value="1"/>
</dbReference>
<comment type="caution">
    <text evidence="2">The sequence shown here is derived from an EMBL/GenBank/DDBJ whole genome shotgun (WGS) entry which is preliminary data.</text>
</comment>
<dbReference type="EMBL" id="QROT01000004">
    <property type="protein sequence ID" value="RHL45768.1"/>
    <property type="molecule type" value="Genomic_DNA"/>
</dbReference>
<organism evidence="2 3">
    <name type="scientific">Eubacterium ventriosum</name>
    <dbReference type="NCBI Taxonomy" id="39496"/>
    <lineage>
        <taxon>Bacteria</taxon>
        <taxon>Bacillati</taxon>
        <taxon>Bacillota</taxon>
        <taxon>Clostridia</taxon>
        <taxon>Eubacteriales</taxon>
        <taxon>Eubacteriaceae</taxon>
        <taxon>Eubacterium</taxon>
    </lineage>
</organism>
<protein>
    <submittedName>
        <fullName evidence="2">Leucine-rich repeat domain-containing protein</fullName>
    </submittedName>
</protein>
<dbReference type="AlphaFoldDB" id="A0A415LB86"/>
<gene>
    <name evidence="2" type="ORF">DW018_05850</name>
</gene>
<feature type="chain" id="PRO_5038576416" evidence="1">
    <location>
        <begin position="25"/>
        <end position="412"/>
    </location>
</feature>
<keyword evidence="1" id="KW-0732">Signal</keyword>
<name>A0A415LB86_9FIRM</name>
<feature type="signal peptide" evidence="1">
    <location>
        <begin position="1"/>
        <end position="24"/>
    </location>
</feature>
<dbReference type="InterPro" id="IPR053139">
    <property type="entry name" value="Surface_bspA-like"/>
</dbReference>